<evidence type="ECO:0000313" key="2">
    <source>
        <dbReference type="EMBL" id="GGL83805.1"/>
    </source>
</evidence>
<dbReference type="GO" id="GO:0016491">
    <property type="term" value="F:oxidoreductase activity"/>
    <property type="evidence" value="ECO:0007669"/>
    <property type="project" value="InterPro"/>
</dbReference>
<dbReference type="SMART" id="SM00829">
    <property type="entry name" value="PKS_ER"/>
    <property type="match status" value="1"/>
</dbReference>
<dbReference type="Pfam" id="PF13602">
    <property type="entry name" value="ADH_zinc_N_2"/>
    <property type="match status" value="1"/>
</dbReference>
<dbReference type="SUPFAM" id="SSF50129">
    <property type="entry name" value="GroES-like"/>
    <property type="match status" value="1"/>
</dbReference>
<accession>A0A917SIB2</accession>
<sequence>MTTTGPAKRIQYHEYGGPEVMRLEEFDVPAPDKGEVLVRVRAAALNPMDAGIRRGALKAMTGKSFPRGLGHDLVGVVEAVGTGVTRFRVGDEVVGCAGMKTSGAYGELAILEEKACALKPAGLSFEEAATLPVPAGTALQALIGNSHLNAGQSVFVTGCLGAVGRSAIALAHGARVAGSARESAADDARAIGVETVVGFDFDPKDLAGRFDVILESSGKLDYSEGKVMLKKGGTFVDILPSPAKFARAALPGGYKVQVTKNDPDDLAEVLDLAAQGKLQIPIEQTVPLDEAIAALTEWETHPESGRGKLVITID</sequence>
<dbReference type="InterPro" id="IPR036291">
    <property type="entry name" value="NAD(P)-bd_dom_sf"/>
</dbReference>
<dbReference type="Proteomes" id="UP000613840">
    <property type="component" value="Unassembled WGS sequence"/>
</dbReference>
<keyword evidence="3" id="KW-1185">Reference proteome</keyword>
<dbReference type="PANTHER" id="PTHR11695:SF294">
    <property type="entry name" value="RETICULON-4-INTERACTING PROTEIN 1, MITOCHONDRIAL"/>
    <property type="match status" value="1"/>
</dbReference>
<feature type="domain" description="Enoyl reductase (ER)" evidence="1">
    <location>
        <begin position="16"/>
        <end position="311"/>
    </location>
</feature>
<dbReference type="PANTHER" id="PTHR11695">
    <property type="entry name" value="ALCOHOL DEHYDROGENASE RELATED"/>
    <property type="match status" value="1"/>
</dbReference>
<evidence type="ECO:0000313" key="3">
    <source>
        <dbReference type="Proteomes" id="UP000613840"/>
    </source>
</evidence>
<reference evidence="2" key="1">
    <citation type="journal article" date="2014" name="Int. J. Syst. Evol. Microbiol.">
        <title>Complete genome sequence of Corynebacterium casei LMG S-19264T (=DSM 44701T), isolated from a smear-ripened cheese.</title>
        <authorList>
            <consortium name="US DOE Joint Genome Institute (JGI-PGF)"/>
            <person name="Walter F."/>
            <person name="Albersmeier A."/>
            <person name="Kalinowski J."/>
            <person name="Ruckert C."/>
        </authorList>
    </citation>
    <scope>NUCLEOTIDE SEQUENCE</scope>
    <source>
        <strain evidence="2">CGMCC 4.7306</strain>
    </source>
</reference>
<dbReference type="SUPFAM" id="SSF51735">
    <property type="entry name" value="NAD(P)-binding Rossmann-fold domains"/>
    <property type="match status" value="1"/>
</dbReference>
<dbReference type="CDD" id="cd05289">
    <property type="entry name" value="MDR_like_2"/>
    <property type="match status" value="1"/>
</dbReference>
<dbReference type="InterPro" id="IPR050700">
    <property type="entry name" value="YIM1/Zinc_Alcohol_DH_Fams"/>
</dbReference>
<name>A0A917SIB2_9ACTN</name>
<dbReference type="EMBL" id="BMMZ01000022">
    <property type="protein sequence ID" value="GGL83805.1"/>
    <property type="molecule type" value="Genomic_DNA"/>
</dbReference>
<dbReference type="Gene3D" id="3.90.180.10">
    <property type="entry name" value="Medium-chain alcohol dehydrogenases, catalytic domain"/>
    <property type="match status" value="1"/>
</dbReference>
<protein>
    <submittedName>
        <fullName evidence="2">NADPH:quinone reductase</fullName>
    </submittedName>
</protein>
<proteinExistence type="predicted"/>
<dbReference type="RefSeq" id="WP_188898582.1">
    <property type="nucleotide sequence ID" value="NZ_BMMZ01000022.1"/>
</dbReference>
<dbReference type="InterPro" id="IPR020843">
    <property type="entry name" value="ER"/>
</dbReference>
<gene>
    <name evidence="2" type="ORF">GCM10011575_47610</name>
</gene>
<comment type="caution">
    <text evidence="2">The sequence shown here is derived from an EMBL/GenBank/DDBJ whole genome shotgun (WGS) entry which is preliminary data.</text>
</comment>
<dbReference type="InterPro" id="IPR013154">
    <property type="entry name" value="ADH-like_N"/>
</dbReference>
<dbReference type="Gene3D" id="3.40.50.720">
    <property type="entry name" value="NAD(P)-binding Rossmann-like Domain"/>
    <property type="match status" value="1"/>
</dbReference>
<dbReference type="Pfam" id="PF08240">
    <property type="entry name" value="ADH_N"/>
    <property type="match status" value="1"/>
</dbReference>
<evidence type="ECO:0000259" key="1">
    <source>
        <dbReference type="SMART" id="SM00829"/>
    </source>
</evidence>
<dbReference type="AlphaFoldDB" id="A0A917SIB2"/>
<dbReference type="InterPro" id="IPR011032">
    <property type="entry name" value="GroES-like_sf"/>
</dbReference>
<organism evidence="2 3">
    <name type="scientific">Microlunatus endophyticus</name>
    <dbReference type="NCBI Taxonomy" id="1716077"/>
    <lineage>
        <taxon>Bacteria</taxon>
        <taxon>Bacillati</taxon>
        <taxon>Actinomycetota</taxon>
        <taxon>Actinomycetes</taxon>
        <taxon>Propionibacteriales</taxon>
        <taxon>Propionibacteriaceae</taxon>
        <taxon>Microlunatus</taxon>
    </lineage>
</organism>
<reference evidence="2" key="2">
    <citation type="submission" date="2020-09" db="EMBL/GenBank/DDBJ databases">
        <authorList>
            <person name="Sun Q."/>
            <person name="Zhou Y."/>
        </authorList>
    </citation>
    <scope>NUCLEOTIDE SEQUENCE</scope>
    <source>
        <strain evidence="2">CGMCC 4.7306</strain>
    </source>
</reference>